<protein>
    <submittedName>
        <fullName evidence="2">Toxin-antitoxin system toxin component, PIN family</fullName>
    </submittedName>
</protein>
<organism evidence="2">
    <name type="scientific">Woronichinia naegeliana WA131</name>
    <dbReference type="NCBI Taxonomy" id="2824559"/>
    <lineage>
        <taxon>Bacteria</taxon>
        <taxon>Bacillati</taxon>
        <taxon>Cyanobacteriota</taxon>
        <taxon>Cyanophyceae</taxon>
        <taxon>Synechococcales</taxon>
        <taxon>Coelosphaeriaceae</taxon>
        <taxon>Woronichinia</taxon>
    </lineage>
</organism>
<dbReference type="InterPro" id="IPR029060">
    <property type="entry name" value="PIN-like_dom_sf"/>
</dbReference>
<accession>A0A977L165</accession>
<reference evidence="2" key="1">
    <citation type="submission" date="2021-04" db="EMBL/GenBank/DDBJ databases">
        <title>Genome sequence of Woronichinia naegeliana from Washington state freshwater lake bloom.</title>
        <authorList>
            <person name="Dreher T.W."/>
        </authorList>
    </citation>
    <scope>NUCLEOTIDE SEQUENCE</scope>
    <source>
        <strain evidence="2">WA131</strain>
    </source>
</reference>
<dbReference type="EMBL" id="CP073041">
    <property type="protein sequence ID" value="UXE63618.1"/>
    <property type="molecule type" value="Genomic_DNA"/>
</dbReference>
<dbReference type="KEGG" id="wna:KA717_14010"/>
<evidence type="ECO:0000313" key="2">
    <source>
        <dbReference type="EMBL" id="UXE63618.1"/>
    </source>
</evidence>
<dbReference type="PANTHER" id="PTHR34610:SF4">
    <property type="entry name" value="SLL8027 PROTEIN"/>
    <property type="match status" value="1"/>
</dbReference>
<dbReference type="SMART" id="SM00670">
    <property type="entry name" value="PINc"/>
    <property type="match status" value="1"/>
</dbReference>
<sequence>MTQSLPKVILDTSVFVAALLSKNSQSSPPQVLDAWRNSQFTLIMSPQLLQELIVILNRQGISLLDIQSLITVIAKTSLFIPGAYETTILDNIDPNDNIFLAAAYEAKANYLVSLDRRHLLPLKYFHGTQILSPSLFLRML</sequence>
<feature type="domain" description="PIN" evidence="1">
    <location>
        <begin position="6"/>
        <end position="120"/>
    </location>
</feature>
<proteinExistence type="predicted"/>
<dbReference type="InterPro" id="IPR002850">
    <property type="entry name" value="PIN_toxin-like"/>
</dbReference>
<gene>
    <name evidence="2" type="ORF">KA717_14010</name>
    <name evidence="3" type="ORF">KA717_14020</name>
</gene>
<dbReference type="AlphaFoldDB" id="A0A977L165"/>
<dbReference type="PANTHER" id="PTHR34610">
    <property type="entry name" value="SSL7007 PROTEIN"/>
    <property type="match status" value="1"/>
</dbReference>
<name>A0A977L165_9CYAN</name>
<dbReference type="InterPro" id="IPR002716">
    <property type="entry name" value="PIN_dom"/>
</dbReference>
<dbReference type="NCBIfam" id="TIGR00305">
    <property type="entry name" value="putative toxin-antitoxin system toxin component, PIN family"/>
    <property type="match status" value="1"/>
</dbReference>
<dbReference type="Proteomes" id="UP001065613">
    <property type="component" value="Chromosome"/>
</dbReference>
<dbReference type="EMBL" id="CP073041">
    <property type="protein sequence ID" value="UXE63620.1"/>
    <property type="molecule type" value="Genomic_DNA"/>
</dbReference>
<evidence type="ECO:0000259" key="1">
    <source>
        <dbReference type="SMART" id="SM00670"/>
    </source>
</evidence>
<dbReference type="KEGG" id="wna:KA717_14020"/>
<evidence type="ECO:0000313" key="3">
    <source>
        <dbReference type="EMBL" id="UXE63620.1"/>
    </source>
</evidence>
<dbReference type="SUPFAM" id="SSF88723">
    <property type="entry name" value="PIN domain-like"/>
    <property type="match status" value="1"/>
</dbReference>
<dbReference type="Pfam" id="PF13470">
    <property type="entry name" value="PIN_3"/>
    <property type="match status" value="1"/>
</dbReference>